<name>A0ABQ0QSF3_9PROT</name>
<evidence type="ECO:0000313" key="2">
    <source>
        <dbReference type="Proteomes" id="UP001062632"/>
    </source>
</evidence>
<organism evidence="1 2">
    <name type="scientific">Neokomagataea thailandica NBRC 106555</name>
    <dbReference type="NCBI Taxonomy" id="1223520"/>
    <lineage>
        <taxon>Bacteria</taxon>
        <taxon>Pseudomonadati</taxon>
        <taxon>Pseudomonadota</taxon>
        <taxon>Alphaproteobacteria</taxon>
        <taxon>Acetobacterales</taxon>
        <taxon>Acetobacteraceae</taxon>
        <taxon>Neokomagataea</taxon>
    </lineage>
</organism>
<protein>
    <submittedName>
        <fullName evidence="1">Uncharacterized protein</fullName>
    </submittedName>
</protein>
<dbReference type="EMBL" id="BAQC01000097">
    <property type="protein sequence ID" value="GBR55148.1"/>
    <property type="molecule type" value="Genomic_DNA"/>
</dbReference>
<reference evidence="1 2" key="1">
    <citation type="submission" date="2013-04" db="EMBL/GenBank/DDBJ databases">
        <title>The genome sequencing project of 58 acetic acid bacteria.</title>
        <authorList>
            <person name="Okamoto-Kainuma A."/>
            <person name="Ishikawa M."/>
            <person name="Umino S."/>
            <person name="Koizumi Y."/>
            <person name="Shiwa Y."/>
            <person name="Yoshikawa H."/>
            <person name="Matsutani M."/>
            <person name="Matsushita K."/>
        </authorList>
    </citation>
    <scope>NUCLEOTIDE SEQUENCE [LARGE SCALE GENOMIC DNA]</scope>
    <source>
        <strain evidence="1 2">NBRC 106555</strain>
    </source>
</reference>
<sequence length="47" mass="5280">MGPGFGYVSSKDNAAVAKHQLWSSFRTENYKEASDNIKQIFGIKDSR</sequence>
<proteinExistence type="predicted"/>
<keyword evidence="2" id="KW-1185">Reference proteome</keyword>
<gene>
    <name evidence="1" type="ORF">AA106555_1945</name>
</gene>
<comment type="caution">
    <text evidence="1">The sequence shown here is derived from an EMBL/GenBank/DDBJ whole genome shotgun (WGS) entry which is preliminary data.</text>
</comment>
<dbReference type="Proteomes" id="UP001062632">
    <property type="component" value="Unassembled WGS sequence"/>
</dbReference>
<accession>A0ABQ0QSF3</accession>
<evidence type="ECO:0000313" key="1">
    <source>
        <dbReference type="EMBL" id="GBR55148.1"/>
    </source>
</evidence>